<dbReference type="PANTHER" id="PTHR19332">
    <property type="entry name" value="PEROXISOMAL MEMBRANE PROTEIN PEX13"/>
    <property type="match status" value="1"/>
</dbReference>
<evidence type="ECO:0000313" key="12">
    <source>
        <dbReference type="EMBL" id="KAG5598427.1"/>
    </source>
</evidence>
<keyword evidence="9" id="KW-0175">Coiled coil</keyword>
<sequence>MATAMVLDPKPAEKLPATRPETSIIDVPSDGEDDLYARLKSLQRQLEFIEIQEEYVKDELKNLRREHLRAQEEVKRIQSVPLVIGQFMEMIDQNNAIVGSTTGSNYYVRILSTINRELLKPSASVALHRHSNALVDVLPPEADSSISLLSQSEKPDVTYNVSVILLSCSELNFSPYQISLFFLSLLSLSVVAVIDGGSSSSSSIHLMENGPPQPSVNSSRGAELSGNWVGGRYQLMSSVRKGIAFCALARGKCREPVVLERHTLFVCSSPPPKPWERAGSSSGPAPFKPPSAGSTSDVVEASGTARPGEIVSTANRNTAVNNSTLARPVPTRPWEQQQTYGSSYGGINTGMNYNSGYGTGTYGSYGGGYGSGSTYGSGLYGNSMYRGGYGGLAGGGMYGGGMYNSGYGGSMGGYGTGGMGGMGMGPYGDQDPNNPYGAPPSPPGFWVSFMHVMQGVVTFFGRVAMLIDQNTQAFHMFMSALLQLFDRSGLLYGELARFVLRLLGVKTKANKIHPQANAPHGPNALPGPHQPRGNQNFIEGPKAAPGAAWNDVWGDNAQ</sequence>
<organism evidence="12 13">
    <name type="scientific">Solanum commersonii</name>
    <name type="common">Commerson's wild potato</name>
    <name type="synonym">Commerson's nightshade</name>
    <dbReference type="NCBI Taxonomy" id="4109"/>
    <lineage>
        <taxon>Eukaryota</taxon>
        <taxon>Viridiplantae</taxon>
        <taxon>Streptophyta</taxon>
        <taxon>Embryophyta</taxon>
        <taxon>Tracheophyta</taxon>
        <taxon>Spermatophyta</taxon>
        <taxon>Magnoliopsida</taxon>
        <taxon>eudicotyledons</taxon>
        <taxon>Gunneridae</taxon>
        <taxon>Pentapetalae</taxon>
        <taxon>asterids</taxon>
        <taxon>lamiids</taxon>
        <taxon>Solanales</taxon>
        <taxon>Solanaceae</taxon>
        <taxon>Solanoideae</taxon>
        <taxon>Solaneae</taxon>
        <taxon>Solanum</taxon>
    </lineage>
</organism>
<evidence type="ECO:0000256" key="1">
    <source>
        <dbReference type="ARBA" id="ARBA00006033"/>
    </source>
</evidence>
<dbReference type="GO" id="GO:0016560">
    <property type="term" value="P:protein import into peroxisome matrix, docking"/>
    <property type="evidence" value="ECO:0007669"/>
    <property type="project" value="InterPro"/>
</dbReference>
<feature type="coiled-coil region" evidence="9">
    <location>
        <begin position="32"/>
        <end position="80"/>
    </location>
</feature>
<dbReference type="Pfam" id="PF16450">
    <property type="entry name" value="Prot_ATP_ID_OB_C"/>
    <property type="match status" value="1"/>
</dbReference>
<evidence type="ECO:0000256" key="3">
    <source>
        <dbReference type="ARBA" id="ARBA00022927"/>
    </source>
</evidence>
<dbReference type="Proteomes" id="UP000824120">
    <property type="component" value="Chromosome 6"/>
</dbReference>
<keyword evidence="3" id="KW-0653">Protein transport</keyword>
<dbReference type="InterPro" id="IPR012340">
    <property type="entry name" value="NA-bd_OB-fold"/>
</dbReference>
<evidence type="ECO:0000259" key="11">
    <source>
        <dbReference type="Pfam" id="PF16450"/>
    </source>
</evidence>
<keyword evidence="4" id="KW-0811">Translocation</keyword>
<dbReference type="InterPro" id="IPR035463">
    <property type="entry name" value="Pex13"/>
</dbReference>
<dbReference type="FunFam" id="2.40.50.140:FF:000046">
    <property type="entry name" value="26S protease regulatory subunit 6B"/>
    <property type="match status" value="1"/>
</dbReference>
<dbReference type="GO" id="GO:1990429">
    <property type="term" value="C:peroxisomal importomer complex"/>
    <property type="evidence" value="ECO:0007669"/>
    <property type="project" value="TreeGrafter"/>
</dbReference>
<evidence type="ECO:0000256" key="9">
    <source>
        <dbReference type="SAM" id="Coils"/>
    </source>
</evidence>
<evidence type="ECO:0000256" key="7">
    <source>
        <dbReference type="ARBA" id="ARBA00029693"/>
    </source>
</evidence>
<comment type="caution">
    <text evidence="12">The sequence shown here is derived from an EMBL/GenBank/DDBJ whole genome shotgun (WGS) entry which is preliminary data.</text>
</comment>
<keyword evidence="5" id="KW-0472">Membrane</keyword>
<proteinExistence type="inferred from homology"/>
<evidence type="ECO:0000313" key="13">
    <source>
        <dbReference type="Proteomes" id="UP000824120"/>
    </source>
</evidence>
<gene>
    <name evidence="12" type="ORF">H5410_029797</name>
</gene>
<keyword evidence="6" id="KW-0576">Peroxisome</keyword>
<keyword evidence="2" id="KW-0813">Transport</keyword>
<feature type="compositionally biased region" description="Polar residues" evidence="10">
    <location>
        <begin position="312"/>
        <end position="325"/>
    </location>
</feature>
<comment type="similarity">
    <text evidence="1">Belongs to the peroxin-13 family.</text>
</comment>
<dbReference type="EMBL" id="JACXVP010000006">
    <property type="protein sequence ID" value="KAG5598427.1"/>
    <property type="molecule type" value="Genomic_DNA"/>
</dbReference>
<accession>A0A9J5YCH4</accession>
<dbReference type="OrthoDB" id="514567at2759"/>
<evidence type="ECO:0000256" key="2">
    <source>
        <dbReference type="ARBA" id="ARBA00022448"/>
    </source>
</evidence>
<feature type="region of interest" description="Disordered" evidence="10">
    <location>
        <begin position="513"/>
        <end position="541"/>
    </location>
</feature>
<evidence type="ECO:0000256" key="8">
    <source>
        <dbReference type="ARBA" id="ARBA00046271"/>
    </source>
</evidence>
<feature type="domain" description="Proteasomal ATPase second OB" evidence="11">
    <location>
        <begin position="84"/>
        <end position="139"/>
    </location>
</feature>
<dbReference type="Gene3D" id="2.40.50.140">
    <property type="entry name" value="Nucleic acid-binding proteins"/>
    <property type="match status" value="1"/>
</dbReference>
<dbReference type="PANTHER" id="PTHR19332:SF1">
    <property type="entry name" value="PEROXISOMAL MEMBRANE PROTEIN PEX13"/>
    <property type="match status" value="1"/>
</dbReference>
<keyword evidence="13" id="KW-1185">Reference proteome</keyword>
<dbReference type="InterPro" id="IPR032501">
    <property type="entry name" value="Prot_ATP_ID_OB_2nd"/>
</dbReference>
<evidence type="ECO:0000256" key="10">
    <source>
        <dbReference type="SAM" id="MobiDB-lite"/>
    </source>
</evidence>
<evidence type="ECO:0000256" key="4">
    <source>
        <dbReference type="ARBA" id="ARBA00023010"/>
    </source>
</evidence>
<evidence type="ECO:0000256" key="6">
    <source>
        <dbReference type="ARBA" id="ARBA00023140"/>
    </source>
</evidence>
<protein>
    <recommendedName>
        <fullName evidence="7">Peroxin-13</fullName>
    </recommendedName>
</protein>
<comment type="subcellular location">
    <subcellularLocation>
        <location evidence="8">Peroxisome membrane</location>
    </subcellularLocation>
</comment>
<dbReference type="GO" id="GO:0005778">
    <property type="term" value="C:peroxisomal membrane"/>
    <property type="evidence" value="ECO:0007669"/>
    <property type="project" value="UniProtKB-SubCell"/>
</dbReference>
<dbReference type="AlphaFoldDB" id="A0A9J5YCH4"/>
<name>A0A9J5YCH4_SOLCO</name>
<evidence type="ECO:0000256" key="5">
    <source>
        <dbReference type="ARBA" id="ARBA00023136"/>
    </source>
</evidence>
<feature type="region of interest" description="Disordered" evidence="10">
    <location>
        <begin position="273"/>
        <end position="341"/>
    </location>
</feature>
<reference evidence="12 13" key="1">
    <citation type="submission" date="2020-09" db="EMBL/GenBank/DDBJ databases">
        <title>De no assembly of potato wild relative species, Solanum commersonii.</title>
        <authorList>
            <person name="Cho K."/>
        </authorList>
    </citation>
    <scope>NUCLEOTIDE SEQUENCE [LARGE SCALE GENOMIC DNA]</scope>
    <source>
        <strain evidence="12">LZ3.2</strain>
        <tissue evidence="12">Leaf</tissue>
    </source>
</reference>